<evidence type="ECO:0000313" key="3">
    <source>
        <dbReference type="Proteomes" id="UP001187531"/>
    </source>
</evidence>
<protein>
    <submittedName>
        <fullName evidence="2">Uncharacterized protein</fullName>
    </submittedName>
</protein>
<name>A0AA88I9F9_ARTSF</name>
<accession>A0AA88I9F9</accession>
<dbReference type="AlphaFoldDB" id="A0AA88I9F9"/>
<proteinExistence type="predicted"/>
<evidence type="ECO:0000256" key="1">
    <source>
        <dbReference type="SAM" id="MobiDB-lite"/>
    </source>
</evidence>
<evidence type="ECO:0000313" key="2">
    <source>
        <dbReference type="EMBL" id="KAK2723858.1"/>
    </source>
</evidence>
<feature type="compositionally biased region" description="Polar residues" evidence="1">
    <location>
        <begin position="78"/>
        <end position="91"/>
    </location>
</feature>
<feature type="compositionally biased region" description="Polar residues" evidence="1">
    <location>
        <begin position="1"/>
        <end position="16"/>
    </location>
</feature>
<feature type="region of interest" description="Disordered" evidence="1">
    <location>
        <begin position="46"/>
        <end position="122"/>
    </location>
</feature>
<comment type="caution">
    <text evidence="2">The sequence shown here is derived from an EMBL/GenBank/DDBJ whole genome shotgun (WGS) entry which is preliminary data.</text>
</comment>
<gene>
    <name evidence="2" type="ORF">QYM36_002268</name>
</gene>
<dbReference type="EMBL" id="JAVRJZ010000004">
    <property type="protein sequence ID" value="KAK2723858.1"/>
    <property type="molecule type" value="Genomic_DNA"/>
</dbReference>
<keyword evidence="3" id="KW-1185">Reference proteome</keyword>
<organism evidence="2 3">
    <name type="scientific">Artemia franciscana</name>
    <name type="common">Brine shrimp</name>
    <name type="synonym">Artemia sanfranciscana</name>
    <dbReference type="NCBI Taxonomy" id="6661"/>
    <lineage>
        <taxon>Eukaryota</taxon>
        <taxon>Metazoa</taxon>
        <taxon>Ecdysozoa</taxon>
        <taxon>Arthropoda</taxon>
        <taxon>Crustacea</taxon>
        <taxon>Branchiopoda</taxon>
        <taxon>Anostraca</taxon>
        <taxon>Artemiidae</taxon>
        <taxon>Artemia</taxon>
    </lineage>
</organism>
<dbReference type="Proteomes" id="UP001187531">
    <property type="component" value="Unassembled WGS sequence"/>
</dbReference>
<reference evidence="2" key="1">
    <citation type="submission" date="2023-07" db="EMBL/GenBank/DDBJ databases">
        <title>Chromosome-level genome assembly of Artemia franciscana.</title>
        <authorList>
            <person name="Jo E."/>
        </authorList>
    </citation>
    <scope>NUCLEOTIDE SEQUENCE</scope>
    <source>
        <tissue evidence="2">Whole body</tissue>
    </source>
</reference>
<feature type="compositionally biased region" description="Polar residues" evidence="1">
    <location>
        <begin position="23"/>
        <end position="32"/>
    </location>
</feature>
<feature type="region of interest" description="Disordered" evidence="1">
    <location>
        <begin position="1"/>
        <end position="33"/>
    </location>
</feature>
<feature type="compositionally biased region" description="Polar residues" evidence="1">
    <location>
        <begin position="57"/>
        <end position="66"/>
    </location>
</feature>
<sequence>MGKTVNPLNQGQNSPSVVRKTVNLPTQGQKSPNVLAKTMNLLIQGQTSPSIVGKTENLPTQGQKTPSMVGKSLPPIHNNPSQTPSPSQKIPRSSKKRNISETSESFDEKKDEPMTNLVASATRDLASIQDMQTDCAYYVR</sequence>